<evidence type="ECO:0000259" key="1">
    <source>
        <dbReference type="Pfam" id="PF13700"/>
    </source>
</evidence>
<dbReference type="AlphaFoldDB" id="A0A5M3XBI1"/>
<sequence>MQWGTVRMLGVFLTEDPLAVPPGVVAFVADQLALDPSDFAGYGQRQQTVYEHAWEIRELLGYRDFSAGEAEIREFVAARVWSSVEGPRALFDRARVHLLKERILLPGITVLGVPVAMKKFPTDIPLTWANTGA</sequence>
<protein>
    <recommendedName>
        <fullName evidence="1">DUF4158 domain-containing protein</fullName>
    </recommendedName>
</protein>
<name>A0A5M3XBI1_9ACTN</name>
<dbReference type="InterPro" id="IPR025296">
    <property type="entry name" value="DUF4158"/>
</dbReference>
<evidence type="ECO:0000313" key="3">
    <source>
        <dbReference type="Proteomes" id="UP000377595"/>
    </source>
</evidence>
<proteinExistence type="predicted"/>
<keyword evidence="3" id="KW-1185">Reference proteome</keyword>
<dbReference type="Pfam" id="PF13700">
    <property type="entry name" value="DUF4158"/>
    <property type="match status" value="1"/>
</dbReference>
<organism evidence="2 3">
    <name type="scientific">Acrocarpospora pleiomorpha</name>
    <dbReference type="NCBI Taxonomy" id="90975"/>
    <lineage>
        <taxon>Bacteria</taxon>
        <taxon>Bacillati</taxon>
        <taxon>Actinomycetota</taxon>
        <taxon>Actinomycetes</taxon>
        <taxon>Streptosporangiales</taxon>
        <taxon>Streptosporangiaceae</taxon>
        <taxon>Acrocarpospora</taxon>
    </lineage>
</organism>
<accession>A0A5M3XBI1</accession>
<dbReference type="Proteomes" id="UP000377595">
    <property type="component" value="Unassembled WGS sequence"/>
</dbReference>
<gene>
    <name evidence="2" type="ORF">Aple_004440</name>
</gene>
<dbReference type="EMBL" id="BLAF01000004">
    <property type="protein sequence ID" value="GES17549.1"/>
    <property type="molecule type" value="Genomic_DNA"/>
</dbReference>
<comment type="caution">
    <text evidence="2">The sequence shown here is derived from an EMBL/GenBank/DDBJ whole genome shotgun (WGS) entry which is preliminary data.</text>
</comment>
<reference evidence="2 3" key="1">
    <citation type="submission" date="2019-10" db="EMBL/GenBank/DDBJ databases">
        <title>Whole genome shotgun sequence of Acrocarpospora pleiomorpha NBRC 16267.</title>
        <authorList>
            <person name="Ichikawa N."/>
            <person name="Kimura A."/>
            <person name="Kitahashi Y."/>
            <person name="Komaki H."/>
            <person name="Oguchi A."/>
        </authorList>
    </citation>
    <scope>NUCLEOTIDE SEQUENCE [LARGE SCALE GENOMIC DNA]</scope>
    <source>
        <strain evidence="2 3">NBRC 16267</strain>
    </source>
</reference>
<feature type="domain" description="DUF4158" evidence="1">
    <location>
        <begin position="1"/>
        <end position="111"/>
    </location>
</feature>
<evidence type="ECO:0000313" key="2">
    <source>
        <dbReference type="EMBL" id="GES17549.1"/>
    </source>
</evidence>